<keyword evidence="3" id="KW-1185">Reference proteome</keyword>
<dbReference type="PANTHER" id="PTHR22677:SF4">
    <property type="entry name" value="USHER SYNDROME TYPE-1G PROTEIN-LIKE PROTEIN"/>
    <property type="match status" value="1"/>
</dbReference>
<dbReference type="SMART" id="SM00248">
    <property type="entry name" value="ANK"/>
    <property type="match status" value="2"/>
</dbReference>
<proteinExistence type="predicted"/>
<dbReference type="EMBL" id="KZ679677">
    <property type="protein sequence ID" value="PTB58087.1"/>
    <property type="molecule type" value="Genomic_DNA"/>
</dbReference>
<accession>A0A2T4ALY7</accession>
<dbReference type="InterPro" id="IPR039323">
    <property type="entry name" value="ANKRD_45/46/60"/>
</dbReference>
<evidence type="ECO:0000313" key="2">
    <source>
        <dbReference type="EMBL" id="PTB58087.1"/>
    </source>
</evidence>
<evidence type="ECO:0000256" key="1">
    <source>
        <dbReference type="PROSITE-ProRule" id="PRU00023"/>
    </source>
</evidence>
<keyword evidence="1" id="KW-0040">ANK repeat</keyword>
<dbReference type="Pfam" id="PF12796">
    <property type="entry name" value="Ank_2"/>
    <property type="match status" value="1"/>
</dbReference>
<dbReference type="PANTHER" id="PTHR22677">
    <property type="entry name" value="ANKYRIN REPEAT DOMAIN-CONTAINING PROTEIN 60"/>
    <property type="match status" value="1"/>
</dbReference>
<protein>
    <submittedName>
        <fullName evidence="2">Uncharacterized protein</fullName>
    </submittedName>
</protein>
<evidence type="ECO:0000313" key="3">
    <source>
        <dbReference type="Proteomes" id="UP000241690"/>
    </source>
</evidence>
<reference evidence="2 3" key="1">
    <citation type="submission" date="2016-07" db="EMBL/GenBank/DDBJ databases">
        <title>Multiple horizontal gene transfer events from other fungi enriched the ability of initially mycotrophic Trichoderma (Ascomycota) to feed on dead plant biomass.</title>
        <authorList>
            <consortium name="DOE Joint Genome Institute"/>
            <person name="Aerts A."/>
            <person name="Atanasova L."/>
            <person name="Chenthamara K."/>
            <person name="Zhang J."/>
            <person name="Grujic M."/>
            <person name="Henrissat B."/>
            <person name="Kuo A."/>
            <person name="Salamov A."/>
            <person name="Lipzen A."/>
            <person name="Labutti K."/>
            <person name="Barry K."/>
            <person name="Miao Y."/>
            <person name="Rahimi M.J."/>
            <person name="Shen Q."/>
            <person name="Grigoriev I.V."/>
            <person name="Kubicek C.P."/>
            <person name="Druzhinina I.S."/>
        </authorList>
    </citation>
    <scope>NUCLEOTIDE SEQUENCE [LARGE SCALE GENOMIC DNA]</scope>
    <source>
        <strain evidence="2 3">CBS 226.95</strain>
    </source>
</reference>
<name>A0A2T4ALY7_TRIHA</name>
<dbReference type="STRING" id="983964.A0A2T4ALY7"/>
<dbReference type="InterPro" id="IPR002110">
    <property type="entry name" value="Ankyrin_rpt"/>
</dbReference>
<gene>
    <name evidence="2" type="ORF">M431DRAFT_505651</name>
</gene>
<dbReference type="GeneID" id="36627237"/>
<dbReference type="SUPFAM" id="SSF48403">
    <property type="entry name" value="Ankyrin repeat"/>
    <property type="match status" value="1"/>
</dbReference>
<dbReference type="Gene3D" id="1.25.40.20">
    <property type="entry name" value="Ankyrin repeat-containing domain"/>
    <property type="match status" value="1"/>
</dbReference>
<dbReference type="RefSeq" id="XP_024777764.1">
    <property type="nucleotide sequence ID" value="XM_024918668.1"/>
</dbReference>
<sequence length="72" mass="7625">MSSHAHRTNTTLCGASGRGHGEIVKMLLDSGADVNMRGKVGGRPLRVASENGHREIVQILLDNGADVDMQGE</sequence>
<dbReference type="AlphaFoldDB" id="A0A2T4ALY7"/>
<feature type="repeat" description="ANK" evidence="1">
    <location>
        <begin position="40"/>
        <end position="72"/>
    </location>
</feature>
<dbReference type="Proteomes" id="UP000241690">
    <property type="component" value="Unassembled WGS sequence"/>
</dbReference>
<dbReference type="PROSITE" id="PS50088">
    <property type="entry name" value="ANK_REPEAT"/>
    <property type="match status" value="2"/>
</dbReference>
<dbReference type="InterPro" id="IPR036770">
    <property type="entry name" value="Ankyrin_rpt-contain_sf"/>
</dbReference>
<feature type="repeat" description="ANK" evidence="1">
    <location>
        <begin position="7"/>
        <end position="39"/>
    </location>
</feature>
<organism evidence="2 3">
    <name type="scientific">Trichoderma harzianum CBS 226.95</name>
    <dbReference type="NCBI Taxonomy" id="983964"/>
    <lineage>
        <taxon>Eukaryota</taxon>
        <taxon>Fungi</taxon>
        <taxon>Dikarya</taxon>
        <taxon>Ascomycota</taxon>
        <taxon>Pezizomycotina</taxon>
        <taxon>Sordariomycetes</taxon>
        <taxon>Hypocreomycetidae</taxon>
        <taxon>Hypocreales</taxon>
        <taxon>Hypocreaceae</taxon>
        <taxon>Trichoderma</taxon>
    </lineage>
</organism>
<dbReference type="PROSITE" id="PS50297">
    <property type="entry name" value="ANK_REP_REGION"/>
    <property type="match status" value="2"/>
</dbReference>